<dbReference type="EMBL" id="FMVM01000004">
    <property type="protein sequence ID" value="SCY39958.1"/>
    <property type="molecule type" value="Genomic_DNA"/>
</dbReference>
<evidence type="ECO:0000313" key="2">
    <source>
        <dbReference type="EMBL" id="SCY39958.1"/>
    </source>
</evidence>
<name>A0A1G5FMX9_9BACL</name>
<keyword evidence="1" id="KW-0472">Membrane</keyword>
<keyword evidence="1" id="KW-0812">Transmembrane</keyword>
<dbReference type="STRING" id="582692.SAMN05720606_104255"/>
<dbReference type="AlphaFoldDB" id="A0A1G5FMX9"/>
<accession>A0A1G5FMX9</accession>
<gene>
    <name evidence="2" type="ORF">SAMN05720606_104255</name>
</gene>
<feature type="transmembrane region" description="Helical" evidence="1">
    <location>
        <begin position="61"/>
        <end position="83"/>
    </location>
</feature>
<sequence length="545" mass="61408">MKPISSEQDKKQDRKWEEELFREEPDVDFTLQVMQKLDHVSMEEPDVQVPWETKKSHKRTWIYRTGIAAAVAVLIAGGAWAAWDQTTEKPVQPPVNAVNIPPLPNIPVPKVLRYANLSDDYKRLQPLGLVVNPNIDIDDQGYKLKIEDVLVDGSQLILMLQQTAPDGTGMYLLGSKVEDIHITDEKGNNVAELARDTRQGNGALNKLVFQLDRDIPDEITVRGDFGHLDVGDGYGYDVNTETYTDKKVSVDWSFEFKLDMTQAKVMSKETPMNASYTTPEGLELAMTQLVQTPNGTRLDLEVNLNEELRAKAGEDWARDMDILYHIEVKDTGEYRIFNGGRPNARQAKFRYRDLSQVSSGGPLKISETWDPSLVTLNADNIRFVLDGYTIPVKEGQTMDVDLDKAKKDINFHTFASFNHIGDQIELYRFNYQHGMSSNGQTTGGSGNETSLVLEGSGLFQNEFYGDEWVATDSTGKEYPVGIMGTRNPANLNEQYVIDEVKLIVIGFNKDKGTKLTLKRTVVHRDFGDVDWKVKLASDSSMPWDQ</sequence>
<organism evidence="2 3">
    <name type="scientific">Paenibacillus polysaccharolyticus</name>
    <dbReference type="NCBI Taxonomy" id="582692"/>
    <lineage>
        <taxon>Bacteria</taxon>
        <taxon>Bacillati</taxon>
        <taxon>Bacillota</taxon>
        <taxon>Bacilli</taxon>
        <taxon>Bacillales</taxon>
        <taxon>Paenibacillaceae</taxon>
        <taxon>Paenibacillus</taxon>
    </lineage>
</organism>
<evidence type="ECO:0008006" key="4">
    <source>
        <dbReference type="Google" id="ProtNLM"/>
    </source>
</evidence>
<reference evidence="3" key="1">
    <citation type="submission" date="2016-10" db="EMBL/GenBank/DDBJ databases">
        <authorList>
            <person name="Varghese N."/>
            <person name="Submissions S."/>
        </authorList>
    </citation>
    <scope>NUCLEOTIDE SEQUENCE [LARGE SCALE GENOMIC DNA]</scope>
    <source>
        <strain evidence="3">BL9</strain>
    </source>
</reference>
<keyword evidence="3" id="KW-1185">Reference proteome</keyword>
<protein>
    <recommendedName>
        <fullName evidence="4">DUF4179 domain-containing protein</fullName>
    </recommendedName>
</protein>
<proteinExistence type="predicted"/>
<evidence type="ECO:0000313" key="3">
    <source>
        <dbReference type="Proteomes" id="UP000198538"/>
    </source>
</evidence>
<dbReference type="RefSeq" id="WP_090917812.1">
    <property type="nucleotide sequence ID" value="NZ_FMVM01000004.1"/>
</dbReference>
<evidence type="ECO:0000256" key="1">
    <source>
        <dbReference type="SAM" id="Phobius"/>
    </source>
</evidence>
<dbReference type="Proteomes" id="UP000198538">
    <property type="component" value="Unassembled WGS sequence"/>
</dbReference>
<keyword evidence="1" id="KW-1133">Transmembrane helix</keyword>